<comment type="caution">
    <text evidence="2">The sequence shown here is derived from an EMBL/GenBank/DDBJ whole genome shotgun (WGS) entry which is preliminary data.</text>
</comment>
<dbReference type="AlphaFoldDB" id="A0A1F5ZN79"/>
<protein>
    <recommendedName>
        <fullName evidence="4">YfhO family protein</fullName>
    </recommendedName>
</protein>
<keyword evidence="1" id="KW-0812">Transmembrane</keyword>
<feature type="transmembrane region" description="Helical" evidence="1">
    <location>
        <begin position="69"/>
        <end position="87"/>
    </location>
</feature>
<dbReference type="EMBL" id="MFJL01000033">
    <property type="protein sequence ID" value="OGG13960.1"/>
    <property type="molecule type" value="Genomic_DNA"/>
</dbReference>
<evidence type="ECO:0000313" key="3">
    <source>
        <dbReference type="Proteomes" id="UP000176923"/>
    </source>
</evidence>
<evidence type="ECO:0000256" key="1">
    <source>
        <dbReference type="SAM" id="Phobius"/>
    </source>
</evidence>
<sequence>MQAAIFLQKPATVTVNTFYYPNWQAYVDEVPVLTDHDKEGRITVPIQSGSHVLRLIFTKNPLEVIADRISLLGVIFFVTVFVLIVKWKIARAYWTKFLLIF</sequence>
<gene>
    <name evidence="2" type="ORF">A3D77_03605</name>
</gene>
<evidence type="ECO:0000313" key="2">
    <source>
        <dbReference type="EMBL" id="OGG13960.1"/>
    </source>
</evidence>
<accession>A0A1F5ZN79</accession>
<keyword evidence="1" id="KW-1133">Transmembrane helix</keyword>
<reference evidence="2 3" key="1">
    <citation type="journal article" date="2016" name="Nat. Commun.">
        <title>Thousands of microbial genomes shed light on interconnected biogeochemical processes in an aquifer system.</title>
        <authorList>
            <person name="Anantharaman K."/>
            <person name="Brown C.T."/>
            <person name="Hug L.A."/>
            <person name="Sharon I."/>
            <person name="Castelle C.J."/>
            <person name="Probst A.J."/>
            <person name="Thomas B.C."/>
            <person name="Singh A."/>
            <person name="Wilkins M.J."/>
            <person name="Karaoz U."/>
            <person name="Brodie E.L."/>
            <person name="Williams K.H."/>
            <person name="Hubbard S.S."/>
            <person name="Banfield J.F."/>
        </authorList>
    </citation>
    <scope>NUCLEOTIDE SEQUENCE [LARGE SCALE GENOMIC DNA]</scope>
</reference>
<dbReference type="Proteomes" id="UP000176923">
    <property type="component" value="Unassembled WGS sequence"/>
</dbReference>
<name>A0A1F5ZN79_9BACT</name>
<keyword evidence="1" id="KW-0472">Membrane</keyword>
<evidence type="ECO:0008006" key="4">
    <source>
        <dbReference type="Google" id="ProtNLM"/>
    </source>
</evidence>
<organism evidence="2 3">
    <name type="scientific">Candidatus Gottesmanbacteria bacterium RIFCSPHIGHO2_02_FULL_39_11</name>
    <dbReference type="NCBI Taxonomy" id="1798382"/>
    <lineage>
        <taxon>Bacteria</taxon>
        <taxon>Candidatus Gottesmaniibacteriota</taxon>
    </lineage>
</organism>
<proteinExistence type="predicted"/>